<accession>A0AAD5CEA7</accession>
<organism evidence="1 2">
    <name type="scientific">Ambrosia artemisiifolia</name>
    <name type="common">Common ragweed</name>
    <dbReference type="NCBI Taxonomy" id="4212"/>
    <lineage>
        <taxon>Eukaryota</taxon>
        <taxon>Viridiplantae</taxon>
        <taxon>Streptophyta</taxon>
        <taxon>Embryophyta</taxon>
        <taxon>Tracheophyta</taxon>
        <taxon>Spermatophyta</taxon>
        <taxon>Magnoliopsida</taxon>
        <taxon>eudicotyledons</taxon>
        <taxon>Gunneridae</taxon>
        <taxon>Pentapetalae</taxon>
        <taxon>asterids</taxon>
        <taxon>campanulids</taxon>
        <taxon>Asterales</taxon>
        <taxon>Asteraceae</taxon>
        <taxon>Asteroideae</taxon>
        <taxon>Heliantheae alliance</taxon>
        <taxon>Heliantheae</taxon>
        <taxon>Ambrosia</taxon>
    </lineage>
</organism>
<dbReference type="AlphaFoldDB" id="A0AAD5CEA7"/>
<protein>
    <submittedName>
        <fullName evidence="1">Uncharacterized protein</fullName>
    </submittedName>
</protein>
<evidence type="ECO:0000313" key="1">
    <source>
        <dbReference type="EMBL" id="KAI7739943.1"/>
    </source>
</evidence>
<comment type="caution">
    <text evidence="1">The sequence shown here is derived from an EMBL/GenBank/DDBJ whole genome shotgun (WGS) entry which is preliminary data.</text>
</comment>
<evidence type="ECO:0000313" key="2">
    <source>
        <dbReference type="Proteomes" id="UP001206925"/>
    </source>
</evidence>
<gene>
    <name evidence="1" type="ORF">M8C21_029345</name>
</gene>
<proteinExistence type="predicted"/>
<keyword evidence="2" id="KW-1185">Reference proteome</keyword>
<reference evidence="1" key="1">
    <citation type="submission" date="2022-06" db="EMBL/GenBank/DDBJ databases">
        <title>Uncovering the hologenomic basis of an extraordinary plant invasion.</title>
        <authorList>
            <person name="Bieker V.C."/>
            <person name="Martin M.D."/>
            <person name="Gilbert T."/>
            <person name="Hodgins K."/>
            <person name="Battlay P."/>
            <person name="Petersen B."/>
            <person name="Wilson J."/>
        </authorList>
    </citation>
    <scope>NUCLEOTIDE SEQUENCE</scope>
    <source>
        <strain evidence="1">AA19_3_7</strain>
        <tissue evidence="1">Leaf</tissue>
    </source>
</reference>
<dbReference type="Proteomes" id="UP001206925">
    <property type="component" value="Unassembled WGS sequence"/>
</dbReference>
<dbReference type="EMBL" id="JAMZMK010008543">
    <property type="protein sequence ID" value="KAI7739943.1"/>
    <property type="molecule type" value="Genomic_DNA"/>
</dbReference>
<name>A0AAD5CEA7_AMBAR</name>
<sequence length="126" mass="13784">GGDDGFPFAELIPHPPYRSYLIGSSSLPTDYGFGIYSGTTVTLTPQARLRRVDLYLRTTTEKGGEFKHRWSDPPMAIQAANDAIIGGNDGARENYAAVKNSVSVSWLFGFDFLTVLGYRCNSVARS</sequence>
<feature type="non-terminal residue" evidence="1">
    <location>
        <position position="1"/>
    </location>
</feature>